<feature type="region of interest" description="Disordered" evidence="1">
    <location>
        <begin position="154"/>
        <end position="211"/>
    </location>
</feature>
<name>A0AAW0IM70_QUESU</name>
<evidence type="ECO:0000256" key="1">
    <source>
        <dbReference type="SAM" id="MobiDB-lite"/>
    </source>
</evidence>
<gene>
    <name evidence="3" type="primary">LIMYB_28</name>
    <name evidence="3" type="ORF">CFP56_001850</name>
</gene>
<feature type="compositionally biased region" description="Basic and acidic residues" evidence="1">
    <location>
        <begin position="154"/>
        <end position="166"/>
    </location>
</feature>
<accession>A0AAW0IM70</accession>
<dbReference type="AlphaFoldDB" id="A0AAW0IM70"/>
<evidence type="ECO:0000313" key="3">
    <source>
        <dbReference type="EMBL" id="KAK7815271.1"/>
    </source>
</evidence>
<dbReference type="InterPro" id="IPR024752">
    <property type="entry name" value="Myb/SANT-like_dom"/>
</dbReference>
<dbReference type="Proteomes" id="UP000237347">
    <property type="component" value="Unassembled WGS sequence"/>
</dbReference>
<organism evidence="3 4">
    <name type="scientific">Quercus suber</name>
    <name type="common">Cork oak</name>
    <dbReference type="NCBI Taxonomy" id="58331"/>
    <lineage>
        <taxon>Eukaryota</taxon>
        <taxon>Viridiplantae</taxon>
        <taxon>Streptophyta</taxon>
        <taxon>Embryophyta</taxon>
        <taxon>Tracheophyta</taxon>
        <taxon>Spermatophyta</taxon>
        <taxon>Magnoliopsida</taxon>
        <taxon>eudicotyledons</taxon>
        <taxon>Gunneridae</taxon>
        <taxon>Pentapetalae</taxon>
        <taxon>rosids</taxon>
        <taxon>fabids</taxon>
        <taxon>Fagales</taxon>
        <taxon>Fagaceae</taxon>
        <taxon>Quercus</taxon>
    </lineage>
</organism>
<comment type="caution">
    <text evidence="3">The sequence shown here is derived from an EMBL/GenBank/DDBJ whole genome shotgun (WGS) entry which is preliminary data.</text>
</comment>
<evidence type="ECO:0000313" key="4">
    <source>
        <dbReference type="Proteomes" id="UP000237347"/>
    </source>
</evidence>
<dbReference type="InterPro" id="IPR045026">
    <property type="entry name" value="LIMYB"/>
</dbReference>
<feature type="domain" description="Myb/SANT-like" evidence="2">
    <location>
        <begin position="13"/>
        <end position="96"/>
    </location>
</feature>
<keyword evidence="4" id="KW-1185">Reference proteome</keyword>
<dbReference type="PANTHER" id="PTHR47584">
    <property type="match status" value="1"/>
</dbReference>
<sequence>MAHESQELDEKLWPPHIEQIFIEIMLDEQLKGNMENGVFKPPVWESITKQLNTQTEKNFLTKKGKQKKWGQLLNHTGLGWDELTQTLTCSEEVWANVVTGDPKVPLLRKKGCPHYDKLRQLFASTTATGALQISSNTPAPDSNEERALKEALANDDHCTQVGHDDYYSPNLDEIPRDESPFNDQTQHPDKRPIQDSSGKGKKPAKKVDRVSEMTTALQEYTAMTRERYSQRKGKAAGSSDHCGQSATIGDPCSLGKAIQLLNQHKDLDDDAYFAVSTALHLKKNRVVFMGMPEHRRKRWMDLVAKQKGNNQN</sequence>
<dbReference type="PANTHER" id="PTHR47584:SF14">
    <property type="entry name" value="L10-INTERACTING MYB DOMAIN-CONTAINING PROTEIN-LIKE"/>
    <property type="match status" value="1"/>
</dbReference>
<dbReference type="Pfam" id="PF12776">
    <property type="entry name" value="Myb_DNA-bind_3"/>
    <property type="match status" value="1"/>
</dbReference>
<reference evidence="3 4" key="1">
    <citation type="journal article" date="2018" name="Sci. Data">
        <title>The draft genome sequence of cork oak.</title>
        <authorList>
            <person name="Ramos A.M."/>
            <person name="Usie A."/>
            <person name="Barbosa P."/>
            <person name="Barros P.M."/>
            <person name="Capote T."/>
            <person name="Chaves I."/>
            <person name="Simoes F."/>
            <person name="Abreu I."/>
            <person name="Carrasquinho I."/>
            <person name="Faro C."/>
            <person name="Guimaraes J.B."/>
            <person name="Mendonca D."/>
            <person name="Nobrega F."/>
            <person name="Rodrigues L."/>
            <person name="Saibo N.J.M."/>
            <person name="Varela M.C."/>
            <person name="Egas C."/>
            <person name="Matos J."/>
            <person name="Miguel C.M."/>
            <person name="Oliveira M.M."/>
            <person name="Ricardo C.P."/>
            <person name="Goncalves S."/>
        </authorList>
    </citation>
    <scope>NUCLEOTIDE SEQUENCE [LARGE SCALE GENOMIC DNA]</scope>
    <source>
        <strain evidence="4">cv. HL8</strain>
    </source>
</reference>
<proteinExistence type="predicted"/>
<protein>
    <submittedName>
        <fullName evidence="3">L10-interacting myb domain-containing protein</fullName>
    </submittedName>
</protein>
<dbReference type="EMBL" id="PKMF04001019">
    <property type="protein sequence ID" value="KAK7815271.1"/>
    <property type="molecule type" value="Genomic_DNA"/>
</dbReference>
<evidence type="ECO:0000259" key="2">
    <source>
        <dbReference type="Pfam" id="PF12776"/>
    </source>
</evidence>